<feature type="transmembrane region" description="Helical" evidence="1">
    <location>
        <begin position="128"/>
        <end position="152"/>
    </location>
</feature>
<keyword evidence="1" id="KW-0812">Transmembrane</keyword>
<evidence type="ECO:0000313" key="2">
    <source>
        <dbReference type="EMBL" id="GAK59722.1"/>
    </source>
</evidence>
<name>A0A081C567_VECG1</name>
<proteinExistence type="predicted"/>
<dbReference type="AlphaFoldDB" id="A0A081C567"/>
<accession>A0A081C567</accession>
<keyword evidence="1" id="KW-1133">Transmembrane helix</keyword>
<keyword evidence="3" id="KW-1185">Reference proteome</keyword>
<protein>
    <submittedName>
        <fullName evidence="2">Uncharacterized protein</fullName>
    </submittedName>
</protein>
<feature type="transmembrane region" description="Helical" evidence="1">
    <location>
        <begin position="39"/>
        <end position="63"/>
    </location>
</feature>
<evidence type="ECO:0000256" key="1">
    <source>
        <dbReference type="SAM" id="Phobius"/>
    </source>
</evidence>
<feature type="transmembrane region" description="Helical" evidence="1">
    <location>
        <begin position="75"/>
        <end position="93"/>
    </location>
</feature>
<feature type="transmembrane region" description="Helical" evidence="1">
    <location>
        <begin position="172"/>
        <end position="194"/>
    </location>
</feature>
<gene>
    <name evidence="2" type="ORF">U27_06707</name>
</gene>
<keyword evidence="1" id="KW-0472">Membrane</keyword>
<dbReference type="eggNOG" id="ENOG50348IT">
    <property type="taxonomic scope" value="Bacteria"/>
</dbReference>
<dbReference type="EMBL" id="DF820470">
    <property type="protein sequence ID" value="GAK59722.1"/>
    <property type="molecule type" value="Genomic_DNA"/>
</dbReference>
<dbReference type="Proteomes" id="UP000030661">
    <property type="component" value="Unassembled WGS sequence"/>
</dbReference>
<dbReference type="HOGENOM" id="CLU_1324292_0_0_0"/>
<evidence type="ECO:0000313" key="3">
    <source>
        <dbReference type="Proteomes" id="UP000030661"/>
    </source>
</evidence>
<reference evidence="2" key="1">
    <citation type="journal article" date="2015" name="PeerJ">
        <title>First genomic representation of candidate bacterial phylum KSB3 points to enhanced environmental sensing as a trigger of wastewater bulking.</title>
        <authorList>
            <person name="Sekiguchi Y."/>
            <person name="Ohashi A."/>
            <person name="Parks D.H."/>
            <person name="Yamauchi T."/>
            <person name="Tyson G.W."/>
            <person name="Hugenholtz P."/>
        </authorList>
    </citation>
    <scope>NUCLEOTIDE SEQUENCE [LARGE SCALE GENOMIC DNA]</scope>
</reference>
<feature type="transmembrane region" description="Helical" evidence="1">
    <location>
        <begin position="12"/>
        <end position="33"/>
    </location>
</feature>
<organism evidence="2">
    <name type="scientific">Vecturithrix granuli</name>
    <dbReference type="NCBI Taxonomy" id="1499967"/>
    <lineage>
        <taxon>Bacteria</taxon>
        <taxon>Candidatus Moduliflexota</taxon>
        <taxon>Candidatus Vecturitrichia</taxon>
        <taxon>Candidatus Vecturitrichales</taxon>
        <taxon>Candidatus Vecturitrichaceae</taxon>
        <taxon>Candidatus Vecturithrix</taxon>
    </lineage>
</organism>
<dbReference type="STRING" id="1499967.U27_06707"/>
<sequence length="207" mass="22851">MQGFEKMKKSECLVLGLVLGTVPPVAGLLAFWWGSIPFLSGRLISACAVLGLMAGFIVDIGYLKKWVAHAYTYDLKIWMGIYGFYSVCIFGFFMGVPVFNVVLAVPAGFFIGSKLAHRQVDGEEYRRFVRGTCIFTTLVLALVCLAAAAIAIRDPYTGDNLRGMLHLGFEVTPAMIGWIIVLGGATLLSLQWWITSKMIHLAYRWIG</sequence>